<evidence type="ECO:0000313" key="4">
    <source>
        <dbReference type="EMBL" id="MBM6662163.1"/>
    </source>
</evidence>
<dbReference type="Gene3D" id="2.130.10.10">
    <property type="entry name" value="YVTN repeat-like/Quinoprotein amine dehydrogenase"/>
    <property type="match status" value="1"/>
</dbReference>
<dbReference type="InterPro" id="IPR058667">
    <property type="entry name" value="DUF6242_C"/>
</dbReference>
<protein>
    <recommendedName>
        <fullName evidence="6">BNR/Asp-box repeat protein</fullName>
    </recommendedName>
</protein>
<keyword evidence="5" id="KW-1185">Reference proteome</keyword>
<dbReference type="RefSeq" id="WP_205110349.1">
    <property type="nucleotide sequence ID" value="NZ_JACJJL010000017.1"/>
</dbReference>
<feature type="domain" description="DUF6242" evidence="2">
    <location>
        <begin position="41"/>
        <end position="154"/>
    </location>
</feature>
<dbReference type="Proteomes" id="UP000764045">
    <property type="component" value="Unassembled WGS sequence"/>
</dbReference>
<evidence type="ECO:0000313" key="5">
    <source>
        <dbReference type="Proteomes" id="UP000764045"/>
    </source>
</evidence>
<proteinExistence type="predicted"/>
<dbReference type="EMBL" id="JACJJL010000017">
    <property type="protein sequence ID" value="MBM6662163.1"/>
    <property type="molecule type" value="Genomic_DNA"/>
</dbReference>
<keyword evidence="1" id="KW-0732">Signal</keyword>
<dbReference type="InterPro" id="IPR015943">
    <property type="entry name" value="WD40/YVTN_repeat-like_dom_sf"/>
</dbReference>
<evidence type="ECO:0000256" key="1">
    <source>
        <dbReference type="SAM" id="SignalP"/>
    </source>
</evidence>
<accession>A0A938WQC7</accession>
<dbReference type="AlphaFoldDB" id="A0A938WQC7"/>
<feature type="domain" description="DUF6242" evidence="3">
    <location>
        <begin position="161"/>
        <end position="466"/>
    </location>
</feature>
<organism evidence="4 5">
    <name type="scientific">Marseilla massiliensis</name>
    <dbReference type="NCBI Taxonomy" id="1841864"/>
    <lineage>
        <taxon>Bacteria</taxon>
        <taxon>Pseudomonadati</taxon>
        <taxon>Bacteroidota</taxon>
        <taxon>Bacteroidia</taxon>
        <taxon>Bacteroidales</taxon>
        <taxon>Prevotellaceae</taxon>
        <taxon>Marseilla</taxon>
    </lineage>
</organism>
<sequence length="467" mass="50305">MSKNIGHLCLLFAAATLLVSCLDTDYTDDVTLYDDIAITQFQITSAKITKHTTSSTGEDSTYVVDDQSVADYPFYIDQLKGEIYNVDSLPVGVDATKLLCGVYTKNNAMVYIENAARDSMKSLSSTDSTDFSKPRYLRAYASDARSYRLYKVTVNIHREVADEFRWTRMADNASLAAMGGMRLVGLGGRMVLFGLEGGSTVVYTTEASDGNTWTATGAAFGPDAYNNVAVKGDTLFVLDGGTLRRTTDGTAFEAVAAQGAPQRLVGASTTELYGIEASGAMVVSADGGRSWRNDATDAPGTLLPAQDMTSCTAPYGYVDSTDYVMLAGNRSIEAYPDDSTAVVWRKIVEYSNGSEQGKWVYMDQDSRNNYLLPRLAGLTVIAYGDSELAFGGAGIGGCKEQPFSRIYESRDGGITWKANSSYAYPDAFDASATAFAAATDADGHIWIVCAGTGQVWRGRLNSMGWQQ</sequence>
<gene>
    <name evidence="4" type="ORF">H6B30_10445</name>
</gene>
<dbReference type="PROSITE" id="PS51257">
    <property type="entry name" value="PROKAR_LIPOPROTEIN"/>
    <property type="match status" value="1"/>
</dbReference>
<dbReference type="Pfam" id="PF25852">
    <property type="entry name" value="DUF6242_C"/>
    <property type="match status" value="1"/>
</dbReference>
<feature type="chain" id="PRO_5037013325" description="BNR/Asp-box repeat protein" evidence="1">
    <location>
        <begin position="20"/>
        <end position="467"/>
    </location>
</feature>
<feature type="signal peptide" evidence="1">
    <location>
        <begin position="1"/>
        <end position="19"/>
    </location>
</feature>
<evidence type="ECO:0000259" key="3">
    <source>
        <dbReference type="Pfam" id="PF25852"/>
    </source>
</evidence>
<name>A0A938WQC7_9BACT</name>
<comment type="caution">
    <text evidence="4">The sequence shown here is derived from an EMBL/GenBank/DDBJ whole genome shotgun (WGS) entry which is preliminary data.</text>
</comment>
<dbReference type="SUPFAM" id="SSF110296">
    <property type="entry name" value="Oligoxyloglucan reducing end-specific cellobiohydrolase"/>
    <property type="match status" value="1"/>
</dbReference>
<dbReference type="Pfam" id="PF19755">
    <property type="entry name" value="DUF6242"/>
    <property type="match status" value="1"/>
</dbReference>
<reference evidence="4 5" key="1">
    <citation type="journal article" date="2021" name="Sci. Rep.">
        <title>The distribution of antibiotic resistance genes in chicken gut microbiota commensals.</title>
        <authorList>
            <person name="Juricova H."/>
            <person name="Matiasovicova J."/>
            <person name="Kubasova T."/>
            <person name="Cejkova D."/>
            <person name="Rychlik I."/>
        </authorList>
    </citation>
    <scope>NUCLEOTIDE SEQUENCE [LARGE SCALE GENOMIC DNA]</scope>
    <source>
        <strain evidence="4 5">An819</strain>
    </source>
</reference>
<evidence type="ECO:0000259" key="2">
    <source>
        <dbReference type="Pfam" id="PF19755"/>
    </source>
</evidence>
<dbReference type="InterPro" id="IPR046209">
    <property type="entry name" value="DUF6242_N"/>
</dbReference>
<evidence type="ECO:0008006" key="6">
    <source>
        <dbReference type="Google" id="ProtNLM"/>
    </source>
</evidence>